<comment type="similarity">
    <text evidence="5 6">Belongs to the FtsA/MreB family.</text>
</comment>
<feature type="domain" description="SHS2" evidence="7">
    <location>
        <begin position="4"/>
        <end position="192"/>
    </location>
</feature>
<keyword evidence="4 5" id="KW-0131">Cell cycle</keyword>
<dbReference type="InterPro" id="IPR050696">
    <property type="entry name" value="FtsA/MreB"/>
</dbReference>
<dbReference type="HOGENOM" id="CLU_037850_1_1_0"/>
<dbReference type="eggNOG" id="COG0849">
    <property type="taxonomic scope" value="Bacteria"/>
</dbReference>
<keyword evidence="1 5" id="KW-1003">Cell membrane</keyword>
<dbReference type="Gene3D" id="3.30.420.40">
    <property type="match status" value="1"/>
</dbReference>
<name>D3SPD3_THEAH</name>
<dbReference type="STRING" id="638303.Thal_0385"/>
<dbReference type="PIRSF" id="PIRSF003101">
    <property type="entry name" value="FtsA"/>
    <property type="match status" value="1"/>
</dbReference>
<dbReference type="OrthoDB" id="9768127at2"/>
<dbReference type="NCBIfam" id="TIGR01174">
    <property type="entry name" value="ftsA"/>
    <property type="match status" value="1"/>
</dbReference>
<dbReference type="Proteomes" id="UP000002043">
    <property type="component" value="Chromosome"/>
</dbReference>
<comment type="subcellular location">
    <subcellularLocation>
        <location evidence="5">Cell inner membrane</location>
        <topology evidence="5">Peripheral membrane protein</topology>
        <orientation evidence="5">Cytoplasmic side</orientation>
    </subcellularLocation>
    <text evidence="5">Localizes to the Z ring in an FtsZ-dependent manner. Targeted to the membrane through a conserved C-terminal amphipathic helix.</text>
</comment>
<dbReference type="GO" id="GO:0032153">
    <property type="term" value="C:cell division site"/>
    <property type="evidence" value="ECO:0007669"/>
    <property type="project" value="UniProtKB-UniRule"/>
</dbReference>
<dbReference type="InterPro" id="IPR020823">
    <property type="entry name" value="Cell_div_FtsA"/>
</dbReference>
<dbReference type="Gene3D" id="3.30.1490.110">
    <property type="match status" value="1"/>
</dbReference>
<keyword evidence="9" id="KW-1185">Reference proteome</keyword>
<reference evidence="9" key="1">
    <citation type="journal article" date="2010" name="Stand. Genomic Sci.">
        <title>Complete genome sequence of Thermocrinis albus type strain (HI 11/12T).</title>
        <authorList>
            <person name="Wirth R."/>
            <person name="Sikorski J."/>
            <person name="Brambilla E."/>
            <person name="Misra M."/>
            <person name="Lapidus A."/>
            <person name="Copeland A."/>
            <person name="Nolan M."/>
            <person name="Lucas S."/>
            <person name="Chen F."/>
            <person name="Tice H."/>
            <person name="Cheng J.F."/>
            <person name="Han C."/>
            <person name="Detter J.C."/>
            <person name="Tapia R."/>
            <person name="Bruce D."/>
            <person name="Goodwin L."/>
            <person name="Pitluck S."/>
            <person name="Pati A."/>
            <person name="Anderson I."/>
            <person name="Ivanova N."/>
            <person name="Mavromatis K."/>
            <person name="Mikhailova N."/>
            <person name="Chen A."/>
            <person name="Palaniappan K."/>
            <person name="Bilek Y."/>
            <person name="Hader T."/>
            <person name="Land M."/>
            <person name="Hauser L."/>
            <person name="Chang Y.J."/>
            <person name="Jeffries C.D."/>
            <person name="Tindall B.J."/>
            <person name="Rohde M."/>
            <person name="Goker M."/>
            <person name="Bristow J."/>
            <person name="Eisen J.A."/>
            <person name="Markowitz V."/>
            <person name="Hugenholtz P."/>
            <person name="Kyrpides N.C."/>
            <person name="Klenk H.P."/>
        </authorList>
    </citation>
    <scope>NUCLEOTIDE SEQUENCE [LARGE SCALE GENOMIC DNA]</scope>
    <source>
        <strain evidence="9">DSM 14484 / JCM 11386 / HI 11/12</strain>
    </source>
</reference>
<dbReference type="Pfam" id="PF14450">
    <property type="entry name" value="FtsA"/>
    <property type="match status" value="1"/>
</dbReference>
<dbReference type="EMBL" id="CP001931">
    <property type="protein sequence ID" value="ADC89020.1"/>
    <property type="molecule type" value="Genomic_DNA"/>
</dbReference>
<dbReference type="GO" id="GO:0043093">
    <property type="term" value="P:FtsZ-dependent cytokinesis"/>
    <property type="evidence" value="ECO:0007669"/>
    <property type="project" value="UniProtKB-UniRule"/>
</dbReference>
<dbReference type="Pfam" id="PF02491">
    <property type="entry name" value="SHS2_FTSA"/>
    <property type="match status" value="1"/>
</dbReference>
<dbReference type="InterPro" id="IPR043129">
    <property type="entry name" value="ATPase_NBD"/>
</dbReference>
<organism evidence="8 9">
    <name type="scientific">Thermocrinis albus (strain DSM 14484 / JCM 11386 / HI 11/12)</name>
    <dbReference type="NCBI Taxonomy" id="638303"/>
    <lineage>
        <taxon>Bacteria</taxon>
        <taxon>Pseudomonadati</taxon>
        <taxon>Aquificota</taxon>
        <taxon>Aquificia</taxon>
        <taxon>Aquificales</taxon>
        <taxon>Aquificaceae</taxon>
        <taxon>Thermocrinis</taxon>
    </lineage>
</organism>
<evidence type="ECO:0000256" key="2">
    <source>
        <dbReference type="ARBA" id="ARBA00022618"/>
    </source>
</evidence>
<evidence type="ECO:0000256" key="1">
    <source>
        <dbReference type="ARBA" id="ARBA00022475"/>
    </source>
</evidence>
<comment type="subunit">
    <text evidence="5">Self-interacts. Interacts with FtsZ.</text>
</comment>
<accession>D3SPD3</accession>
<proteinExistence type="inferred from homology"/>
<dbReference type="SUPFAM" id="SSF53067">
    <property type="entry name" value="Actin-like ATPase domain"/>
    <property type="match status" value="2"/>
</dbReference>
<keyword evidence="5" id="KW-0997">Cell inner membrane</keyword>
<evidence type="ECO:0000313" key="9">
    <source>
        <dbReference type="Proteomes" id="UP000002043"/>
    </source>
</evidence>
<evidence type="ECO:0000313" key="8">
    <source>
        <dbReference type="EMBL" id="ADC89020.1"/>
    </source>
</evidence>
<sequence length="417" mass="45345">MKLLMSLDAGTSKTVALVGEMDSYGDIHIIGIGETPSKGIDRGYITRLDLAVQTVTRSVKEAQEMAGTRVDNIIVGVASAGIKSQNEKDTISVAPQPVEIDESHIERLIERATTRAREEGYEIIAAIPRKFILDDQEGVIDPVGLLGSRLSAEVHVTKVHVSSLRNMEKVLHTAGLKIAGRYLSVLASAEAVLSQEEKEEGVLLLDMGAGLTSFILFVEGSPLLTGSVPMGGNSITKDIAHFMKITTEQAEKIKLEHGFALADLVSESDRIKIKPRGEEKETTVSKRSLSEVIQIRLEEIMDSVLQSVEYQGISLSSLHAGVVVTGGGAKLAGMREFLERYTDLPVRVGYPTGVIGLKERVQDPSYATAVGLIKMGFQDIERVKRSTSSPNVNKLQDSKKGFTSLLERIKSFFKEVL</sequence>
<evidence type="ECO:0000256" key="4">
    <source>
        <dbReference type="ARBA" id="ARBA00023306"/>
    </source>
</evidence>
<dbReference type="HAMAP" id="MF_02033">
    <property type="entry name" value="FtsA"/>
    <property type="match status" value="1"/>
</dbReference>
<keyword evidence="2 5" id="KW-0132">Cell division</keyword>
<dbReference type="SMART" id="SM00842">
    <property type="entry name" value="FtsA"/>
    <property type="match status" value="1"/>
</dbReference>
<dbReference type="KEGG" id="tal:Thal_0385"/>
<dbReference type="InterPro" id="IPR003494">
    <property type="entry name" value="SHS2_FtsA"/>
</dbReference>
<dbReference type="RefSeq" id="WP_012991427.1">
    <property type="nucleotide sequence ID" value="NC_013894.1"/>
</dbReference>
<keyword evidence="3 5" id="KW-0472">Membrane</keyword>
<protein>
    <recommendedName>
        <fullName evidence="5 6">Cell division protein FtsA</fullName>
    </recommendedName>
</protein>
<gene>
    <name evidence="5" type="primary">ftsA</name>
    <name evidence="8" type="ordered locus">Thal_0385</name>
</gene>
<comment type="function">
    <text evidence="5 6">Cell division protein that is involved in the assembly of the Z ring. May serve as a membrane anchor for the Z ring.</text>
</comment>
<dbReference type="CDD" id="cd24048">
    <property type="entry name" value="ASKHA_NBD_FtsA"/>
    <property type="match status" value="1"/>
</dbReference>
<dbReference type="PANTHER" id="PTHR32432">
    <property type="entry name" value="CELL DIVISION PROTEIN FTSA-RELATED"/>
    <property type="match status" value="1"/>
</dbReference>
<dbReference type="PANTHER" id="PTHR32432:SF4">
    <property type="entry name" value="CELL DIVISION PROTEIN FTSA"/>
    <property type="match status" value="1"/>
</dbReference>
<evidence type="ECO:0000256" key="6">
    <source>
        <dbReference type="PIRNR" id="PIRNR003101"/>
    </source>
</evidence>
<dbReference type="AlphaFoldDB" id="D3SPD3"/>
<evidence type="ECO:0000256" key="5">
    <source>
        <dbReference type="HAMAP-Rule" id="MF_02033"/>
    </source>
</evidence>
<dbReference type="GO" id="GO:0009898">
    <property type="term" value="C:cytoplasmic side of plasma membrane"/>
    <property type="evidence" value="ECO:0007669"/>
    <property type="project" value="UniProtKB-UniRule"/>
</dbReference>
<evidence type="ECO:0000256" key="3">
    <source>
        <dbReference type="ARBA" id="ARBA00023136"/>
    </source>
</evidence>
<evidence type="ECO:0000259" key="7">
    <source>
        <dbReference type="SMART" id="SM00842"/>
    </source>
</evidence>